<comment type="caution">
    <text evidence="1">The sequence shown here is derived from an EMBL/GenBank/DDBJ whole genome shotgun (WGS) entry which is preliminary data.</text>
</comment>
<accession>A0AA40MGR5</accession>
<dbReference type="AlphaFoldDB" id="A0AA40MGR5"/>
<evidence type="ECO:0000313" key="2">
    <source>
        <dbReference type="Proteomes" id="UP000030475"/>
    </source>
</evidence>
<gene>
    <name evidence="1" type="ORF">Y036_5557</name>
</gene>
<sequence length="147" mass="16025">MGSCGLSIGHADKNGKHNPDALRCRIDAALYRVAAHPMERTLGKRCASHAKHPRFGAGAALPARTPLASELSVSLARMRRRGTKPGREGERLRCAGVFAARACRDGCRFGSVRQPSPTAAVLLSRQARQCTSTVTCDKLVKRFNNWW</sequence>
<name>A0AA40MGR5_BURPE</name>
<dbReference type="Proteomes" id="UP000030475">
    <property type="component" value="Unassembled WGS sequence"/>
</dbReference>
<protein>
    <submittedName>
        <fullName evidence="1">Uncharacterized protein</fullName>
    </submittedName>
</protein>
<dbReference type="EMBL" id="JQIM01000008">
    <property type="protein sequence ID" value="KGX15995.1"/>
    <property type="molecule type" value="Genomic_DNA"/>
</dbReference>
<organism evidence="1 2">
    <name type="scientific">Burkholderia pseudomallei</name>
    <name type="common">Pseudomonas pseudomallei</name>
    <dbReference type="NCBI Taxonomy" id="28450"/>
    <lineage>
        <taxon>Bacteria</taxon>
        <taxon>Pseudomonadati</taxon>
        <taxon>Pseudomonadota</taxon>
        <taxon>Betaproteobacteria</taxon>
        <taxon>Burkholderiales</taxon>
        <taxon>Burkholderiaceae</taxon>
        <taxon>Burkholderia</taxon>
        <taxon>pseudomallei group</taxon>
    </lineage>
</organism>
<proteinExistence type="predicted"/>
<reference evidence="1 2" key="1">
    <citation type="submission" date="2014-08" db="EMBL/GenBank/DDBJ databases">
        <authorList>
            <person name="Bunnell A."/>
            <person name="Chain P.S."/>
            <person name="Chertkov O."/>
            <person name="Currie B.J."/>
            <person name="Daligault H.E."/>
            <person name="Davenport K.W."/>
            <person name="Davis C."/>
            <person name="Gleasner C.D."/>
            <person name="Johnson S.L."/>
            <person name="Kaestli M."/>
            <person name="Koren S."/>
            <person name="Kunde Y.A."/>
            <person name="Mayo M."/>
            <person name="McMurry K.K."/>
            <person name="Price E.P."/>
            <person name="Reitenga K.G."/>
            <person name="Robison R."/>
            <person name="Rosovitz M.J."/>
            <person name="Sarovich D.S."/>
            <person name="Teshima H."/>
        </authorList>
    </citation>
    <scope>NUCLEOTIDE SEQUENCE [LARGE SCALE GENOMIC DNA]</scope>
    <source>
        <strain evidence="1 2">MSHR44</strain>
    </source>
</reference>
<evidence type="ECO:0000313" key="1">
    <source>
        <dbReference type="EMBL" id="KGX15995.1"/>
    </source>
</evidence>